<gene>
    <name evidence="1" type="ORF">THAOC_36972</name>
</gene>
<protein>
    <submittedName>
        <fullName evidence="1">Uncharacterized protein</fullName>
    </submittedName>
</protein>
<dbReference type="Proteomes" id="UP000266841">
    <property type="component" value="Unassembled WGS sequence"/>
</dbReference>
<accession>K0QYV3</accession>
<keyword evidence="2" id="KW-1185">Reference proteome</keyword>
<evidence type="ECO:0000313" key="2">
    <source>
        <dbReference type="Proteomes" id="UP000266841"/>
    </source>
</evidence>
<sequence>MPVAGEDWRWFGELLATCTSPLIASWPSTGRVAFTLAFDSSPAQRSPTFVTTYFPSAKRKLERIRGGARRCAITLLSAWPFLSRKKPESGLNAFVGSRASRILAPLAVLRPENPEAEARESANELNLM</sequence>
<evidence type="ECO:0000313" key="1">
    <source>
        <dbReference type="EMBL" id="EJK44483.1"/>
    </source>
</evidence>
<dbReference type="EMBL" id="AGNL01049629">
    <property type="protein sequence ID" value="EJK44483.1"/>
    <property type="molecule type" value="Genomic_DNA"/>
</dbReference>
<organism evidence="1 2">
    <name type="scientific">Thalassiosira oceanica</name>
    <name type="common">Marine diatom</name>
    <dbReference type="NCBI Taxonomy" id="159749"/>
    <lineage>
        <taxon>Eukaryota</taxon>
        <taxon>Sar</taxon>
        <taxon>Stramenopiles</taxon>
        <taxon>Ochrophyta</taxon>
        <taxon>Bacillariophyta</taxon>
        <taxon>Coscinodiscophyceae</taxon>
        <taxon>Thalassiosirophycidae</taxon>
        <taxon>Thalassiosirales</taxon>
        <taxon>Thalassiosiraceae</taxon>
        <taxon>Thalassiosira</taxon>
    </lineage>
</organism>
<reference evidence="1 2" key="1">
    <citation type="journal article" date="2012" name="Genome Biol.">
        <title>Genome and low-iron response of an oceanic diatom adapted to chronic iron limitation.</title>
        <authorList>
            <person name="Lommer M."/>
            <person name="Specht M."/>
            <person name="Roy A.S."/>
            <person name="Kraemer L."/>
            <person name="Andreson R."/>
            <person name="Gutowska M.A."/>
            <person name="Wolf J."/>
            <person name="Bergner S.V."/>
            <person name="Schilhabel M.B."/>
            <person name="Klostermeier U.C."/>
            <person name="Beiko R.G."/>
            <person name="Rosenstiel P."/>
            <person name="Hippler M."/>
            <person name="Laroche J."/>
        </authorList>
    </citation>
    <scope>NUCLEOTIDE SEQUENCE [LARGE SCALE GENOMIC DNA]</scope>
    <source>
        <strain evidence="1 2">CCMP1005</strain>
    </source>
</reference>
<dbReference type="AlphaFoldDB" id="K0QYV3"/>
<name>K0QYV3_THAOC</name>
<proteinExistence type="predicted"/>
<comment type="caution">
    <text evidence="1">The sequence shown here is derived from an EMBL/GenBank/DDBJ whole genome shotgun (WGS) entry which is preliminary data.</text>
</comment>